<evidence type="ECO:0000313" key="1">
    <source>
        <dbReference type="EMBL" id="KAH7954111.1"/>
    </source>
</evidence>
<protein>
    <submittedName>
        <fullName evidence="1">Uncharacterized protein</fullName>
    </submittedName>
</protein>
<dbReference type="EMBL" id="CM023473">
    <property type="protein sequence ID" value="KAH7954111.1"/>
    <property type="molecule type" value="Genomic_DNA"/>
</dbReference>
<organism evidence="1 2">
    <name type="scientific">Dermacentor silvarum</name>
    <name type="common">Tick</name>
    <dbReference type="NCBI Taxonomy" id="543639"/>
    <lineage>
        <taxon>Eukaryota</taxon>
        <taxon>Metazoa</taxon>
        <taxon>Ecdysozoa</taxon>
        <taxon>Arthropoda</taxon>
        <taxon>Chelicerata</taxon>
        <taxon>Arachnida</taxon>
        <taxon>Acari</taxon>
        <taxon>Parasitiformes</taxon>
        <taxon>Ixodida</taxon>
        <taxon>Ixodoidea</taxon>
        <taxon>Ixodidae</taxon>
        <taxon>Rhipicephalinae</taxon>
        <taxon>Dermacentor</taxon>
    </lineage>
</organism>
<keyword evidence="2" id="KW-1185">Reference proteome</keyword>
<gene>
    <name evidence="1" type="ORF">HPB49_015576</name>
</gene>
<comment type="caution">
    <text evidence="1">The sequence shown here is derived from an EMBL/GenBank/DDBJ whole genome shotgun (WGS) entry which is preliminary data.</text>
</comment>
<sequence length="724" mass="80124">MRAFAHVWDTRASSPGLCCARYSRYVYYRRPSREISRCRELKNMAATDSKTRGSVVMAASKSRVHFGIVLDLELLAYVRSLNPFADPVQWTVIATKMQDITGMPFIARNVRSRTELLLSYYAAKDIVNLRNGNRTCHLKFIADSSQHPHPRAPAVQSRQCASAVAAAAGMSQDDVVDAVDMTPEEIIDWREKFVYSDTKRPSPTSPSTLKTRPQVSHNLPRPPPLPAAEYKIILRVHGGVNCANIHPVSLRDIVIKSTGLSAAATSLDRLRANEINNTIIISTPCMDRADRYLKIATLTIMDKSYEVSTHVADPKNSCRGIIKLPASLVEGNVLVKLRDSNPTIKILAARRMGSTDSILVTFEGSKVPFYIDYLRTDLRCRPYRQKVEACARCRQLGHRQDVCPNVTICLCPKCGTPDPPEDHSCTPTCIICNGTHETGSSECRLRYKPRTPPPAPPETKLTLLARNNIQASNQHPGQEKPQSNSGRKNSATAAQVLASKQAWPPLTPRNEERPPINHTKVSWAGVVSHNSSSSLDADNSLIKYLLNQNEILKAEIKQLKAMLHPPIEINESPAATSNPLPQKLAPTPTRPPRERMDTVAPTPISPPTEQMDTVAPTATTEAATPRPPSPHVQPPPAKRKNADITDTDHTVENAIFVLSERMTTLENKVVALENRLQSKLDSFICEASAQFCRFQELIETWGRPSTTSQTPILHDSDNNNEAST</sequence>
<name>A0ACB8CYA4_DERSI</name>
<accession>A0ACB8CYA4</accession>
<evidence type="ECO:0000313" key="2">
    <source>
        <dbReference type="Proteomes" id="UP000821865"/>
    </source>
</evidence>
<proteinExistence type="predicted"/>
<reference evidence="1" key="1">
    <citation type="submission" date="2020-05" db="EMBL/GenBank/DDBJ databases">
        <title>Large-scale comparative analyses of tick genomes elucidate their genetic diversity and vector capacities.</title>
        <authorList>
            <person name="Jia N."/>
            <person name="Wang J."/>
            <person name="Shi W."/>
            <person name="Du L."/>
            <person name="Sun Y."/>
            <person name="Zhan W."/>
            <person name="Jiang J."/>
            <person name="Wang Q."/>
            <person name="Zhang B."/>
            <person name="Ji P."/>
            <person name="Sakyi L.B."/>
            <person name="Cui X."/>
            <person name="Yuan T."/>
            <person name="Jiang B."/>
            <person name="Yang W."/>
            <person name="Lam T.T.-Y."/>
            <person name="Chang Q."/>
            <person name="Ding S."/>
            <person name="Wang X."/>
            <person name="Zhu J."/>
            <person name="Ruan X."/>
            <person name="Zhao L."/>
            <person name="Wei J."/>
            <person name="Que T."/>
            <person name="Du C."/>
            <person name="Cheng J."/>
            <person name="Dai P."/>
            <person name="Han X."/>
            <person name="Huang E."/>
            <person name="Gao Y."/>
            <person name="Liu J."/>
            <person name="Shao H."/>
            <person name="Ye R."/>
            <person name="Li L."/>
            <person name="Wei W."/>
            <person name="Wang X."/>
            <person name="Wang C."/>
            <person name="Yang T."/>
            <person name="Huo Q."/>
            <person name="Li W."/>
            <person name="Guo W."/>
            <person name="Chen H."/>
            <person name="Zhou L."/>
            <person name="Ni X."/>
            <person name="Tian J."/>
            <person name="Zhou Y."/>
            <person name="Sheng Y."/>
            <person name="Liu T."/>
            <person name="Pan Y."/>
            <person name="Xia L."/>
            <person name="Li J."/>
            <person name="Zhao F."/>
            <person name="Cao W."/>
        </authorList>
    </citation>
    <scope>NUCLEOTIDE SEQUENCE</scope>
    <source>
        <strain evidence="1">Dsil-2018</strain>
    </source>
</reference>
<dbReference type="Proteomes" id="UP000821865">
    <property type="component" value="Chromosome 4"/>
</dbReference>